<evidence type="ECO:0000259" key="1">
    <source>
        <dbReference type="Pfam" id="PF24963"/>
    </source>
</evidence>
<proteinExistence type="predicted"/>
<protein>
    <recommendedName>
        <fullName evidence="1">DUF7768 domain-containing protein</fullName>
    </recommendedName>
</protein>
<dbReference type="AlphaFoldDB" id="A0A3A9ANH0"/>
<sequence>MRKKVFICSPFRGDMEGNARRAAAYSRMACEQGFLPIAPHILFPQFLNEGIEEERRLGIAMGMELLALCDEVWVFGDATEGMAAEIASATEQGKKIIFKETEGM</sequence>
<name>A0A3A9ANH0_9FIRM</name>
<dbReference type="OrthoDB" id="9807423at2"/>
<dbReference type="Pfam" id="PF24963">
    <property type="entry name" value="DUF7768"/>
    <property type="match status" value="1"/>
</dbReference>
<dbReference type="InterPro" id="IPR056670">
    <property type="entry name" value="DUF7768"/>
</dbReference>
<reference evidence="2 3" key="1">
    <citation type="submission" date="2018-09" db="EMBL/GenBank/DDBJ databases">
        <title>Murine metabolic-syndrome-specific gut microbial biobank.</title>
        <authorList>
            <person name="Liu C."/>
        </authorList>
    </citation>
    <scope>NUCLEOTIDE SEQUENCE [LARGE SCALE GENOMIC DNA]</scope>
    <source>
        <strain evidence="2 3">0.1xD8-82</strain>
    </source>
</reference>
<evidence type="ECO:0000313" key="3">
    <source>
        <dbReference type="Proteomes" id="UP000280696"/>
    </source>
</evidence>
<gene>
    <name evidence="2" type="ORF">D7V94_03685</name>
</gene>
<dbReference type="Gene3D" id="3.40.50.10400">
    <property type="entry name" value="Hypothetical protein PA1492"/>
    <property type="match status" value="1"/>
</dbReference>
<evidence type="ECO:0000313" key="2">
    <source>
        <dbReference type="EMBL" id="RKI93100.1"/>
    </source>
</evidence>
<dbReference type="RefSeq" id="WP_120466927.1">
    <property type="nucleotide sequence ID" value="NZ_RAYQ01000003.1"/>
</dbReference>
<feature type="domain" description="DUF7768" evidence="1">
    <location>
        <begin position="3"/>
        <end position="97"/>
    </location>
</feature>
<dbReference type="Proteomes" id="UP000280696">
    <property type="component" value="Unassembled WGS sequence"/>
</dbReference>
<keyword evidence="3" id="KW-1185">Reference proteome</keyword>
<dbReference type="EMBL" id="RAYQ01000003">
    <property type="protein sequence ID" value="RKI93100.1"/>
    <property type="molecule type" value="Genomic_DNA"/>
</dbReference>
<accession>A0A3A9ANH0</accession>
<organism evidence="2 3">
    <name type="scientific">Parablautia intestinalis</name>
    <dbReference type="NCBI Taxonomy" id="2320100"/>
    <lineage>
        <taxon>Bacteria</taxon>
        <taxon>Bacillati</taxon>
        <taxon>Bacillota</taxon>
        <taxon>Clostridia</taxon>
        <taxon>Lachnospirales</taxon>
        <taxon>Lachnospiraceae</taxon>
        <taxon>Parablautia</taxon>
    </lineage>
</organism>
<dbReference type="SUPFAM" id="SSF52309">
    <property type="entry name" value="N-(deoxy)ribosyltransferase-like"/>
    <property type="match status" value="1"/>
</dbReference>
<comment type="caution">
    <text evidence="2">The sequence shown here is derived from an EMBL/GenBank/DDBJ whole genome shotgun (WGS) entry which is preliminary data.</text>
</comment>